<keyword evidence="2" id="KW-1185">Reference proteome</keyword>
<reference evidence="1 2" key="1">
    <citation type="submission" date="2014-04" db="EMBL/GenBank/DDBJ databases">
        <authorList>
            <consortium name="DOE Joint Genome Institute"/>
            <person name="Kuo A."/>
            <person name="Martino E."/>
            <person name="Perotto S."/>
            <person name="Kohler A."/>
            <person name="Nagy L.G."/>
            <person name="Floudas D."/>
            <person name="Copeland A."/>
            <person name="Barry K.W."/>
            <person name="Cichocki N."/>
            <person name="Veneault-Fourrey C."/>
            <person name="LaButti K."/>
            <person name="Lindquist E.A."/>
            <person name="Lipzen A."/>
            <person name="Lundell T."/>
            <person name="Morin E."/>
            <person name="Murat C."/>
            <person name="Sun H."/>
            <person name="Tunlid A."/>
            <person name="Henrissat B."/>
            <person name="Grigoriev I.V."/>
            <person name="Hibbett D.S."/>
            <person name="Martin F."/>
            <person name="Nordberg H.P."/>
            <person name="Cantor M.N."/>
            <person name="Hua S.X."/>
        </authorList>
    </citation>
    <scope>NUCLEOTIDE SEQUENCE [LARGE SCALE GENOMIC DNA]</scope>
    <source>
        <strain evidence="1 2">Zn</strain>
    </source>
</reference>
<dbReference type="AlphaFoldDB" id="A0A0C3GYL8"/>
<protein>
    <submittedName>
        <fullName evidence="1">Uncharacterized protein</fullName>
    </submittedName>
</protein>
<reference evidence="2" key="2">
    <citation type="submission" date="2015-01" db="EMBL/GenBank/DDBJ databases">
        <title>Evolutionary Origins and Diversification of the Mycorrhizal Mutualists.</title>
        <authorList>
            <consortium name="DOE Joint Genome Institute"/>
            <consortium name="Mycorrhizal Genomics Consortium"/>
            <person name="Kohler A."/>
            <person name="Kuo A."/>
            <person name="Nagy L.G."/>
            <person name="Floudas D."/>
            <person name="Copeland A."/>
            <person name="Barry K.W."/>
            <person name="Cichocki N."/>
            <person name="Veneault-Fourrey C."/>
            <person name="LaButti K."/>
            <person name="Lindquist E.A."/>
            <person name="Lipzen A."/>
            <person name="Lundell T."/>
            <person name="Morin E."/>
            <person name="Murat C."/>
            <person name="Riley R."/>
            <person name="Ohm R."/>
            <person name="Sun H."/>
            <person name="Tunlid A."/>
            <person name="Henrissat B."/>
            <person name="Grigoriev I.V."/>
            <person name="Hibbett D.S."/>
            <person name="Martin F."/>
        </authorList>
    </citation>
    <scope>NUCLEOTIDE SEQUENCE [LARGE SCALE GENOMIC DNA]</scope>
    <source>
        <strain evidence="2">Zn</strain>
    </source>
</reference>
<proteinExistence type="predicted"/>
<dbReference type="Proteomes" id="UP000054321">
    <property type="component" value="Unassembled WGS sequence"/>
</dbReference>
<gene>
    <name evidence="1" type="ORF">OIDMADRAFT_148174</name>
</gene>
<sequence length="180" mass="20599">MHTPTENQHHSRTDADSCADLGPRSWKITVNIDDTDLTFDGKPLNLLYEENQRNWMVKHHVFEDRTERGRPWKRNNKSGAFRLHLYKDSLLIISSATLQPQISAIIGAAARLKDEEEANIISLLEVEEVGGRETRNEMSVVYPVVLIVRLRGSSPILLRRVSTSAYIYFWIIGVLCGRIE</sequence>
<name>A0A0C3GYL8_OIDMZ</name>
<dbReference type="InParanoid" id="A0A0C3GYL8"/>
<dbReference type="HOGENOM" id="CLU_1496667_0_0_1"/>
<organism evidence="1 2">
    <name type="scientific">Oidiodendron maius (strain Zn)</name>
    <dbReference type="NCBI Taxonomy" id="913774"/>
    <lineage>
        <taxon>Eukaryota</taxon>
        <taxon>Fungi</taxon>
        <taxon>Dikarya</taxon>
        <taxon>Ascomycota</taxon>
        <taxon>Pezizomycotina</taxon>
        <taxon>Leotiomycetes</taxon>
        <taxon>Leotiomycetes incertae sedis</taxon>
        <taxon>Myxotrichaceae</taxon>
        <taxon>Oidiodendron</taxon>
    </lineage>
</organism>
<accession>A0A0C3GYL8</accession>
<dbReference type="OrthoDB" id="3519400at2759"/>
<dbReference type="EMBL" id="KN832884">
    <property type="protein sequence ID" value="KIM96269.1"/>
    <property type="molecule type" value="Genomic_DNA"/>
</dbReference>
<evidence type="ECO:0000313" key="1">
    <source>
        <dbReference type="EMBL" id="KIM96269.1"/>
    </source>
</evidence>
<evidence type="ECO:0000313" key="2">
    <source>
        <dbReference type="Proteomes" id="UP000054321"/>
    </source>
</evidence>